<gene>
    <name evidence="9" type="ORF">JCM19231_4847</name>
</gene>
<dbReference type="Proteomes" id="UP000031671">
    <property type="component" value="Unassembled WGS sequence"/>
</dbReference>
<feature type="domain" description="Dyp-type peroxidase N-terminal" evidence="7">
    <location>
        <begin position="5"/>
        <end position="132"/>
    </location>
</feature>
<evidence type="ECO:0000256" key="6">
    <source>
        <dbReference type="ARBA" id="ARBA00025737"/>
    </source>
</evidence>
<dbReference type="PROSITE" id="PS51404">
    <property type="entry name" value="DYP_PEROXIDASE"/>
    <property type="match status" value="1"/>
</dbReference>
<dbReference type="NCBIfam" id="TIGR01413">
    <property type="entry name" value="Dyp_perox_fam"/>
    <property type="match status" value="1"/>
</dbReference>
<evidence type="ECO:0000256" key="5">
    <source>
        <dbReference type="ARBA" id="ARBA00023004"/>
    </source>
</evidence>
<comment type="cofactor">
    <cofactor evidence="1">
        <name>heme b</name>
        <dbReference type="ChEBI" id="CHEBI:60344"/>
    </cofactor>
</comment>
<dbReference type="InterPro" id="IPR048327">
    <property type="entry name" value="Dyp_perox_N"/>
</dbReference>
<dbReference type="GO" id="GO:0046872">
    <property type="term" value="F:metal ion binding"/>
    <property type="evidence" value="ECO:0007669"/>
    <property type="project" value="UniProtKB-KW"/>
</dbReference>
<keyword evidence="10" id="KW-1185">Reference proteome</keyword>
<evidence type="ECO:0000256" key="4">
    <source>
        <dbReference type="ARBA" id="ARBA00023002"/>
    </source>
</evidence>
<evidence type="ECO:0000259" key="8">
    <source>
        <dbReference type="Pfam" id="PF20628"/>
    </source>
</evidence>
<keyword evidence="3" id="KW-0479">Metal-binding</keyword>
<comment type="similarity">
    <text evidence="6">Belongs to the DyP-type peroxidase family.</text>
</comment>
<evidence type="ECO:0000256" key="3">
    <source>
        <dbReference type="ARBA" id="ARBA00022723"/>
    </source>
</evidence>
<dbReference type="GO" id="GO:0004601">
    <property type="term" value="F:peroxidase activity"/>
    <property type="evidence" value="ECO:0007669"/>
    <property type="project" value="UniProtKB-KW"/>
</dbReference>
<feature type="domain" description="Dyp-type peroxidase C-terminal" evidence="8">
    <location>
        <begin position="135"/>
        <end position="291"/>
    </location>
</feature>
<dbReference type="PANTHER" id="PTHR30521">
    <property type="entry name" value="DEFERROCHELATASE/PEROXIDASE"/>
    <property type="match status" value="1"/>
</dbReference>
<dbReference type="Pfam" id="PF04261">
    <property type="entry name" value="Dyp_perox_N"/>
    <property type="match status" value="1"/>
</dbReference>
<dbReference type="InterPro" id="IPR048328">
    <property type="entry name" value="Dyp_perox_C"/>
</dbReference>
<dbReference type="GO" id="GO:0020037">
    <property type="term" value="F:heme binding"/>
    <property type="evidence" value="ECO:0007669"/>
    <property type="project" value="InterPro"/>
</dbReference>
<accession>A0A0B8P950</accession>
<dbReference type="GO" id="GO:0005829">
    <property type="term" value="C:cytosol"/>
    <property type="evidence" value="ECO:0007669"/>
    <property type="project" value="TreeGrafter"/>
</dbReference>
<protein>
    <submittedName>
        <fullName evidence="9">Dye-decolorizing peroxidase, yfeX-like subgroup</fullName>
    </submittedName>
</protein>
<evidence type="ECO:0000313" key="10">
    <source>
        <dbReference type="Proteomes" id="UP000031671"/>
    </source>
</evidence>
<keyword evidence="5" id="KW-0408">Iron</keyword>
<dbReference type="InterPro" id="IPR011008">
    <property type="entry name" value="Dimeric_a/b-barrel"/>
</dbReference>
<name>A0A0B8P950_9VIBR</name>
<dbReference type="RefSeq" id="WP_261833649.1">
    <property type="nucleotide sequence ID" value="NZ_AP024881.1"/>
</dbReference>
<sequence length="297" mass="33437">MSVPQSAILPGNERFAHFVLLNITSSHQQVIESLKTLYKSTQQIRADNEQSSIHLAISFSADFWSDIHSASPSELITFPGYGKNNIVAPATDAHVFLHFHSARPDLHFELMQSFLKQVGEHVKIVDEVQGYRYLDDRDMTGFIDGTENPTDDDRATVALIAEGKFAGGSYVMVQKFAHNLKPWHKLEQNKQERMIGRTKPDSVELDDVPNNSHVGRVDLKENGKGLKMLRHSMPYGMVSEDHGLYFVGYCARLYNMDKMLKSMYGEIDGVTDMILNFSQAKTGAYFFAPSESLLLSI</sequence>
<proteinExistence type="inferred from homology"/>
<dbReference type="Pfam" id="PF20628">
    <property type="entry name" value="Dyp_perox_C"/>
    <property type="match status" value="1"/>
</dbReference>
<keyword evidence="4" id="KW-0560">Oxidoreductase</keyword>
<organism evidence="9 10">
    <name type="scientific">Vibrio ishigakensis</name>
    <dbReference type="NCBI Taxonomy" id="1481914"/>
    <lineage>
        <taxon>Bacteria</taxon>
        <taxon>Pseudomonadati</taxon>
        <taxon>Pseudomonadota</taxon>
        <taxon>Gammaproteobacteria</taxon>
        <taxon>Vibrionales</taxon>
        <taxon>Vibrionaceae</taxon>
        <taxon>Vibrio</taxon>
    </lineage>
</organism>
<dbReference type="EMBL" id="BBRZ01000149">
    <property type="protein sequence ID" value="GAM59399.1"/>
    <property type="molecule type" value="Genomic_DNA"/>
</dbReference>
<evidence type="ECO:0000256" key="1">
    <source>
        <dbReference type="ARBA" id="ARBA00001970"/>
    </source>
</evidence>
<keyword evidence="2 9" id="KW-0575">Peroxidase</keyword>
<evidence type="ECO:0000256" key="2">
    <source>
        <dbReference type="ARBA" id="ARBA00022559"/>
    </source>
</evidence>
<dbReference type="PANTHER" id="PTHR30521:SF0">
    <property type="entry name" value="DYP-TYPE PEROXIDASE FAMILY PROTEIN"/>
    <property type="match status" value="1"/>
</dbReference>
<evidence type="ECO:0000313" key="9">
    <source>
        <dbReference type="EMBL" id="GAM59399.1"/>
    </source>
</evidence>
<reference evidence="9 10" key="1">
    <citation type="submission" date="2015-01" db="EMBL/GenBank/DDBJ databases">
        <title>Vibrio sp. C1 JCM 19231 whole genome shotgun sequence.</title>
        <authorList>
            <person name="Sawabe T."/>
            <person name="Meirelles P."/>
            <person name="Feng G."/>
            <person name="Sayaka M."/>
            <person name="Hattori M."/>
            <person name="Ohkuma M."/>
        </authorList>
    </citation>
    <scope>NUCLEOTIDE SEQUENCE [LARGE SCALE GENOMIC DNA]</scope>
    <source>
        <strain evidence="10">JCM 19231</strain>
    </source>
</reference>
<evidence type="ECO:0000259" key="7">
    <source>
        <dbReference type="Pfam" id="PF04261"/>
    </source>
</evidence>
<comment type="caution">
    <text evidence="9">The sequence shown here is derived from an EMBL/GenBank/DDBJ whole genome shotgun (WGS) entry which is preliminary data.</text>
</comment>
<dbReference type="InterPro" id="IPR006314">
    <property type="entry name" value="Dyp_peroxidase"/>
</dbReference>
<dbReference type="AlphaFoldDB" id="A0A0B8P950"/>
<reference evidence="9 10" key="2">
    <citation type="submission" date="2015-01" db="EMBL/GenBank/DDBJ databases">
        <authorList>
            <consortium name="NBRP consortium"/>
            <person name="Sawabe T."/>
            <person name="Meirelles P."/>
            <person name="Feng G."/>
            <person name="Sayaka M."/>
            <person name="Hattori M."/>
            <person name="Ohkuma M."/>
        </authorList>
    </citation>
    <scope>NUCLEOTIDE SEQUENCE [LARGE SCALE GENOMIC DNA]</scope>
    <source>
        <strain evidence="10">JCM 19231</strain>
    </source>
</reference>
<dbReference type="SUPFAM" id="SSF54909">
    <property type="entry name" value="Dimeric alpha+beta barrel"/>
    <property type="match status" value="1"/>
</dbReference>